<sequence>MISDQEKLRPVRRMLTGVLAFQLVLAAFLFLSDIGRDFSLPTTGPRAPGFEQPTRPGDQTRRYDPTMPAGPGVETGPMPDRLILDPVDGSVALLTGRIEAGDGERIATQIAASPAPTIAIHSPGGSVRDALEIGRAIRQAGKATIIRDAEVCLSACPYIFAAGTTRTAAEDARIGVHQHYYGENTLLPAFLAVQDIQRGQGEVMRHLDQMGVDPMLLTHGLSTPPQSIYILTREELESYDLVTE</sequence>
<keyword evidence="3" id="KW-1185">Reference proteome</keyword>
<protein>
    <recommendedName>
        <fullName evidence="4">Periplasmic protein</fullName>
    </recommendedName>
</protein>
<feature type="region of interest" description="Disordered" evidence="1">
    <location>
        <begin position="41"/>
        <end position="77"/>
    </location>
</feature>
<organism evidence="2 3">
    <name type="scientific">Pseudooceanicola atlanticus</name>
    <dbReference type="NCBI Taxonomy" id="1461694"/>
    <lineage>
        <taxon>Bacteria</taxon>
        <taxon>Pseudomonadati</taxon>
        <taxon>Pseudomonadota</taxon>
        <taxon>Alphaproteobacteria</taxon>
        <taxon>Rhodobacterales</taxon>
        <taxon>Paracoccaceae</taxon>
        <taxon>Pseudooceanicola</taxon>
    </lineage>
</organism>
<dbReference type="Gene3D" id="3.90.226.10">
    <property type="entry name" value="2-enoyl-CoA Hydratase, Chain A, domain 1"/>
    <property type="match status" value="1"/>
</dbReference>
<dbReference type="AlphaFoldDB" id="A0A0A0ECX4"/>
<name>A0A0A0ECX4_9RHOB</name>
<dbReference type="EMBL" id="AQQX01000006">
    <property type="protein sequence ID" value="KGM47918.1"/>
    <property type="molecule type" value="Genomic_DNA"/>
</dbReference>
<evidence type="ECO:0008006" key="4">
    <source>
        <dbReference type="Google" id="ProtNLM"/>
    </source>
</evidence>
<evidence type="ECO:0000256" key="1">
    <source>
        <dbReference type="SAM" id="MobiDB-lite"/>
    </source>
</evidence>
<dbReference type="STRING" id="1461694.ATO9_15070"/>
<evidence type="ECO:0000313" key="2">
    <source>
        <dbReference type="EMBL" id="KGM47918.1"/>
    </source>
</evidence>
<comment type="caution">
    <text evidence="2">The sequence shown here is derived from an EMBL/GenBank/DDBJ whole genome shotgun (WGS) entry which is preliminary data.</text>
</comment>
<accession>A0A0A0ECX4</accession>
<reference evidence="2 3" key="1">
    <citation type="journal article" date="2015" name="Antonie Van Leeuwenhoek">
        <title>Pseudooceanicola atlanticus gen. nov. sp. nov., isolated from surface seawater of the Atlantic Ocean and reclassification of Oceanicola batsensis, Oceanicola marinus, Oceanicola nitratireducens, Oceanicola nanhaiensis, Oceanicola antarcticus and Oceanicola flagellatus, as Pseudooceanicola batsensis comb. nov., Pseudooceanicola marinus comb. nov., Pseudooceanicola nitratireducens comb. nov., Pseudooceanicola nanhaiensis comb. nov., Pseudooceanicola antarcticus comb. nov., and Pseudooceanicola flagellatus comb. nov.</title>
        <authorList>
            <person name="Lai Q."/>
            <person name="Li G."/>
            <person name="Liu X."/>
            <person name="Du Y."/>
            <person name="Sun F."/>
            <person name="Shao Z."/>
        </authorList>
    </citation>
    <scope>NUCLEOTIDE SEQUENCE [LARGE SCALE GENOMIC DNA]</scope>
    <source>
        <strain evidence="2 3">22II-s11g</strain>
    </source>
</reference>
<dbReference type="Proteomes" id="UP000030004">
    <property type="component" value="Unassembled WGS sequence"/>
</dbReference>
<dbReference type="InterPro" id="IPR029045">
    <property type="entry name" value="ClpP/crotonase-like_dom_sf"/>
</dbReference>
<gene>
    <name evidence="2" type="ORF">ATO9_15070</name>
</gene>
<evidence type="ECO:0000313" key="3">
    <source>
        <dbReference type="Proteomes" id="UP000030004"/>
    </source>
</evidence>
<dbReference type="OrthoDB" id="5936191at2"/>
<dbReference type="RefSeq" id="WP_043750743.1">
    <property type="nucleotide sequence ID" value="NZ_AQQX01000006.1"/>
</dbReference>
<dbReference type="SUPFAM" id="SSF52096">
    <property type="entry name" value="ClpP/crotonase"/>
    <property type="match status" value="1"/>
</dbReference>
<dbReference type="eggNOG" id="COG3904">
    <property type="taxonomic scope" value="Bacteria"/>
</dbReference>
<proteinExistence type="predicted"/>